<dbReference type="Pfam" id="PF08840">
    <property type="entry name" value="BAAT_C"/>
    <property type="match status" value="1"/>
</dbReference>
<dbReference type="PANTHER" id="PTHR10824">
    <property type="entry name" value="ACYL-COENZYME A THIOESTERASE-RELATED"/>
    <property type="match status" value="1"/>
</dbReference>
<dbReference type="InterPro" id="IPR029058">
    <property type="entry name" value="AB_hydrolase_fold"/>
</dbReference>
<dbReference type="GO" id="GO:0047617">
    <property type="term" value="F:fatty acyl-CoA hydrolase activity"/>
    <property type="evidence" value="ECO:0007669"/>
    <property type="project" value="TreeGrafter"/>
</dbReference>
<protein>
    <recommendedName>
        <fullName evidence="1">BAAT/Acyl-CoA thioester hydrolase C-terminal domain-containing protein</fullName>
    </recommendedName>
</protein>
<evidence type="ECO:0000313" key="3">
    <source>
        <dbReference type="Proteomes" id="UP000827986"/>
    </source>
</evidence>
<dbReference type="Proteomes" id="UP000827986">
    <property type="component" value="Unassembled WGS sequence"/>
</dbReference>
<dbReference type="GO" id="GO:0006631">
    <property type="term" value="P:fatty acid metabolic process"/>
    <property type="evidence" value="ECO:0007669"/>
    <property type="project" value="TreeGrafter"/>
</dbReference>
<sequence>MNELSFLSGSGPFPGLIDLYGTGGGLPEYRASLLASRGFVTLALAYLAFEDIRAFTDILELDYFGEAVEFLRKQQQVKGTGIGVLALSKGADLALSLATFLPGIQAAVSISGCGVNSLIPLRVSGFTIPPHPCDFGRIKTVGESEVDRLFRSPSRSYEPSHLGLPHPSRAIPRQAPLFVGAG</sequence>
<dbReference type="EMBL" id="JAHDVG010000483">
    <property type="protein sequence ID" value="KAH1170643.1"/>
    <property type="molecule type" value="Genomic_DNA"/>
</dbReference>
<organism evidence="2 3">
    <name type="scientific">Mauremys mutica</name>
    <name type="common">yellowpond turtle</name>
    <dbReference type="NCBI Taxonomy" id="74926"/>
    <lineage>
        <taxon>Eukaryota</taxon>
        <taxon>Metazoa</taxon>
        <taxon>Chordata</taxon>
        <taxon>Craniata</taxon>
        <taxon>Vertebrata</taxon>
        <taxon>Euteleostomi</taxon>
        <taxon>Archelosauria</taxon>
        <taxon>Testudinata</taxon>
        <taxon>Testudines</taxon>
        <taxon>Cryptodira</taxon>
        <taxon>Durocryptodira</taxon>
        <taxon>Testudinoidea</taxon>
        <taxon>Geoemydidae</taxon>
        <taxon>Geoemydinae</taxon>
        <taxon>Mauremys</taxon>
    </lineage>
</organism>
<comment type="caution">
    <text evidence="2">The sequence shown here is derived from an EMBL/GenBank/DDBJ whole genome shotgun (WGS) entry which is preliminary data.</text>
</comment>
<reference evidence="2" key="1">
    <citation type="submission" date="2021-09" db="EMBL/GenBank/DDBJ databases">
        <title>The genome of Mauremys mutica provides insights into the evolution of semi-aquatic lifestyle.</title>
        <authorList>
            <person name="Gong S."/>
            <person name="Gao Y."/>
        </authorList>
    </citation>
    <scope>NUCLEOTIDE SEQUENCE</scope>
    <source>
        <strain evidence="2">MM-2020</strain>
        <tissue evidence="2">Muscle</tissue>
    </source>
</reference>
<evidence type="ECO:0000313" key="2">
    <source>
        <dbReference type="EMBL" id="KAH1170643.1"/>
    </source>
</evidence>
<dbReference type="AlphaFoldDB" id="A0A9D3X158"/>
<dbReference type="SUPFAM" id="SSF53474">
    <property type="entry name" value="alpha/beta-Hydrolases"/>
    <property type="match status" value="1"/>
</dbReference>
<name>A0A9D3X158_9SAUR</name>
<feature type="domain" description="BAAT/Acyl-CoA thioester hydrolase C-terminal" evidence="1">
    <location>
        <begin position="60"/>
        <end position="141"/>
    </location>
</feature>
<proteinExistence type="predicted"/>
<evidence type="ECO:0000259" key="1">
    <source>
        <dbReference type="Pfam" id="PF08840"/>
    </source>
</evidence>
<dbReference type="PANTHER" id="PTHR10824:SF38">
    <property type="entry name" value="ACOT1 THIOESTERASE"/>
    <property type="match status" value="1"/>
</dbReference>
<keyword evidence="3" id="KW-1185">Reference proteome</keyword>
<dbReference type="GO" id="GO:0006637">
    <property type="term" value="P:acyl-CoA metabolic process"/>
    <property type="evidence" value="ECO:0007669"/>
    <property type="project" value="TreeGrafter"/>
</dbReference>
<gene>
    <name evidence="2" type="ORF">KIL84_006261</name>
</gene>
<dbReference type="Gene3D" id="3.40.50.1820">
    <property type="entry name" value="alpha/beta hydrolase"/>
    <property type="match status" value="1"/>
</dbReference>
<dbReference type="InterPro" id="IPR014940">
    <property type="entry name" value="BAAT_C"/>
</dbReference>
<accession>A0A9D3X158</accession>